<gene>
    <name evidence="2" type="ORF">METZ01_LOCUS318203</name>
</gene>
<sequence>MTFSSFLRLLVVLGIVIFGPVYYFSISYAQIKTDEVINKLDANYYYPQKKGLFNIVALLEWEQQDLTTENKTIFKTPNFQFYE</sequence>
<keyword evidence="1" id="KW-0472">Membrane</keyword>
<evidence type="ECO:0000313" key="2">
    <source>
        <dbReference type="EMBL" id="SVC65349.1"/>
    </source>
</evidence>
<organism evidence="2">
    <name type="scientific">marine metagenome</name>
    <dbReference type="NCBI Taxonomy" id="408172"/>
    <lineage>
        <taxon>unclassified sequences</taxon>
        <taxon>metagenomes</taxon>
        <taxon>ecological metagenomes</taxon>
    </lineage>
</organism>
<reference evidence="2" key="1">
    <citation type="submission" date="2018-05" db="EMBL/GenBank/DDBJ databases">
        <authorList>
            <person name="Lanie J.A."/>
            <person name="Ng W.-L."/>
            <person name="Kazmierczak K.M."/>
            <person name="Andrzejewski T.M."/>
            <person name="Davidsen T.M."/>
            <person name="Wayne K.J."/>
            <person name="Tettelin H."/>
            <person name="Glass J.I."/>
            <person name="Rusch D."/>
            <person name="Podicherti R."/>
            <person name="Tsui H.-C.T."/>
            <person name="Winkler M.E."/>
        </authorList>
    </citation>
    <scope>NUCLEOTIDE SEQUENCE</scope>
</reference>
<protein>
    <submittedName>
        <fullName evidence="2">Uncharacterized protein</fullName>
    </submittedName>
</protein>
<dbReference type="AlphaFoldDB" id="A0A382NW51"/>
<accession>A0A382NW51</accession>
<keyword evidence="1" id="KW-0812">Transmembrane</keyword>
<proteinExistence type="predicted"/>
<name>A0A382NW51_9ZZZZ</name>
<evidence type="ECO:0000256" key="1">
    <source>
        <dbReference type="SAM" id="Phobius"/>
    </source>
</evidence>
<keyword evidence="1" id="KW-1133">Transmembrane helix</keyword>
<dbReference type="EMBL" id="UINC01103172">
    <property type="protein sequence ID" value="SVC65349.1"/>
    <property type="molecule type" value="Genomic_DNA"/>
</dbReference>
<feature type="transmembrane region" description="Helical" evidence="1">
    <location>
        <begin position="6"/>
        <end position="24"/>
    </location>
</feature>